<dbReference type="PANTHER" id="PTHR10728:SF40">
    <property type="entry name" value="PATATIN FAMILY PROTEIN"/>
    <property type="match status" value="1"/>
</dbReference>
<feature type="transmembrane region" description="Helical" evidence="3">
    <location>
        <begin position="2050"/>
        <end position="2069"/>
    </location>
</feature>
<dbReference type="Pfam" id="PF01734">
    <property type="entry name" value="Patatin"/>
    <property type="match status" value="1"/>
</dbReference>
<dbReference type="PANTHER" id="PTHR10728">
    <property type="entry name" value="CYTOSOLIC PHOSPHOLIPASE A2"/>
    <property type="match status" value="1"/>
</dbReference>
<evidence type="ECO:0000313" key="6">
    <source>
        <dbReference type="Proteomes" id="UP001642464"/>
    </source>
</evidence>
<feature type="transmembrane region" description="Helical" evidence="3">
    <location>
        <begin position="1759"/>
        <end position="1777"/>
    </location>
</feature>
<name>A0ABP0L0I6_9DINO</name>
<feature type="transmembrane region" description="Helical" evidence="3">
    <location>
        <begin position="1649"/>
        <end position="1668"/>
    </location>
</feature>
<organism evidence="5 6">
    <name type="scientific">Durusdinium trenchii</name>
    <dbReference type="NCBI Taxonomy" id="1381693"/>
    <lineage>
        <taxon>Eukaryota</taxon>
        <taxon>Sar</taxon>
        <taxon>Alveolata</taxon>
        <taxon>Dinophyceae</taxon>
        <taxon>Suessiales</taxon>
        <taxon>Symbiodiniaceae</taxon>
        <taxon>Durusdinium</taxon>
    </lineage>
</organism>
<protein>
    <recommendedName>
        <fullName evidence="4">PNPLA domain-containing protein</fullName>
    </recommendedName>
</protein>
<feature type="transmembrane region" description="Helical" evidence="3">
    <location>
        <begin position="1607"/>
        <end position="1628"/>
    </location>
</feature>
<evidence type="ECO:0000256" key="2">
    <source>
        <dbReference type="SAM" id="MobiDB-lite"/>
    </source>
</evidence>
<dbReference type="InterPro" id="IPR016035">
    <property type="entry name" value="Acyl_Trfase/lysoPLipase"/>
</dbReference>
<keyword evidence="3" id="KW-1133">Transmembrane helix</keyword>
<feature type="transmembrane region" description="Helical" evidence="3">
    <location>
        <begin position="1854"/>
        <end position="1874"/>
    </location>
</feature>
<comment type="caution">
    <text evidence="5">The sequence shown here is derived from an EMBL/GenBank/DDBJ whole genome shotgun (WGS) entry which is preliminary data.</text>
</comment>
<proteinExistence type="predicted"/>
<feature type="non-terminal residue" evidence="5">
    <location>
        <position position="1"/>
    </location>
</feature>
<dbReference type="InterPro" id="IPR002641">
    <property type="entry name" value="PNPLA_dom"/>
</dbReference>
<keyword evidence="1" id="KW-0443">Lipid metabolism</keyword>
<keyword evidence="3" id="KW-0472">Membrane</keyword>
<feature type="domain" description="PNPLA" evidence="4">
    <location>
        <begin position="95"/>
        <end position="142"/>
    </location>
</feature>
<dbReference type="Proteomes" id="UP001642464">
    <property type="component" value="Unassembled WGS sequence"/>
</dbReference>
<dbReference type="SUPFAM" id="SSF52151">
    <property type="entry name" value="FabD/lysophospholipase-like"/>
    <property type="match status" value="1"/>
</dbReference>
<keyword evidence="6" id="KW-1185">Reference proteome</keyword>
<feature type="transmembrane region" description="Helical" evidence="3">
    <location>
        <begin position="1784"/>
        <end position="1807"/>
    </location>
</feature>
<keyword evidence="3" id="KW-0812">Transmembrane</keyword>
<accession>A0ABP0L0I6</accession>
<reference evidence="5 6" key="1">
    <citation type="submission" date="2024-02" db="EMBL/GenBank/DDBJ databases">
        <authorList>
            <person name="Chen Y."/>
            <person name="Shah S."/>
            <person name="Dougan E. K."/>
            <person name="Thang M."/>
            <person name="Chan C."/>
        </authorList>
    </citation>
    <scope>NUCLEOTIDE SEQUENCE [LARGE SCALE GENOMIC DNA]</scope>
</reference>
<dbReference type="Gene3D" id="3.40.1090.10">
    <property type="entry name" value="Cytosolic phospholipase A2 catalytic domain"/>
    <property type="match status" value="1"/>
</dbReference>
<gene>
    <name evidence="5" type="ORF">SCF082_LOCUS19770</name>
</gene>
<feature type="transmembrane region" description="Helical" evidence="3">
    <location>
        <begin position="2081"/>
        <end position="2101"/>
    </location>
</feature>
<evidence type="ECO:0000313" key="5">
    <source>
        <dbReference type="EMBL" id="CAK9031749.1"/>
    </source>
</evidence>
<evidence type="ECO:0000256" key="3">
    <source>
        <dbReference type="SAM" id="Phobius"/>
    </source>
</evidence>
<dbReference type="EMBL" id="CAXAMM010013592">
    <property type="protein sequence ID" value="CAK9031749.1"/>
    <property type="molecule type" value="Genomic_DNA"/>
</dbReference>
<sequence>SLVSAQNAKRRCLDLSKLTDVWMELGASIGSVDALRSSRQRSAMSSAMSTANGESEVTEPLEEPRALRDERRFLHQRFDACGQGFEPSSVPFGVAFSGGGVRAAAFHCGLLWALAAQDVLKDVSHLASVSGGAYTAACYATHLLKLAEEAPPPGAAGSGGLDRWWYKEVAAKTILRMQLACSALRQDSKNYFSHAAARIIEADEGHVSSKLWAAIRHRLPGKQKRSSGFSPLACERLDDQWHPHFDALELGEATTPGSLLEACHARQQNAPKLLPLRDELPTIMDVEAALRRVSPNKKGGDDQVLGGVLHWAAPAIAQEVTCLFVKIIGAQAEPLAFKGGRLAPIHKRGSRLDAANYRGVLLLPSLSKVLHSLLRKQLMARLDPIRPPGFPRQQVVFGSHRARMFTRVASAKGISSGLLFIDLSQAYHRLVRSLSVGLGDSGLRDFDACMRSLDPRARLEYVRSALAPTLLESIFEGQAILLMLQEIHIDTFFHLHKDFATVTRTSRGSRPGSPLADVIFSCAMIRIHEDLELAVRSHPSVRPAAAVLGLEPSLTTWADDVAIELCCSTADVLVPLTCDIAKVVRRIFAARGMHVNLGPTKTCAALTFKGRGAPAARTFHLVEEKGCLVADEDFGNFWLPFVARYKHLGTAFSTEGDLAHEIAERIGAASSALVAVRKPLVGNRKLNSKTRHSLAEALVCSRLLFGAGVQEHGMHFRVVSRRGSTPFSRSCFVKFMMRNFGEPLMGSLFLLTTSFMVTMLCRSLMCGWPGFAFVMPGLISAAQVEKQCCPDAWLLAVEADLQWLRAVVPNAPFFADDSWEGHLRYWQEQPGPWKQLVHRACALHLWQSRTNKDTLRWHGRIIDLLEQSGMERSVPPSALPVRAVEASGALCHCGRRFASRTALAVHQVHTHGEHAPEWHMAQDTVCGACLRSFWTKARLKQHLAYLPRSGAPNACFEALRQRSFPSAYALVGEPAKLPGLARHDALPAAGPVGLGLTLHEEKTQQWRDELLDFRARLRSRGFFEDGTRVDQGLHPTLDEITTLWYDQWLRDYPHGPNLEWLQGAWLTALSDSGNEDAAFLSFGRWESALGILHSSWEDGEASHFVEDAFVRLCADVELLQWVARCDQLARLLDLPSPEDNSLDRIRADQVRARRIQHRNLGEQRQARVGLSRPYAAQDNFAVDFDPDLVRVPPGGSTTVPCLCRGLTRRCFLVVHLFSGHRRVRDFHWHLQRMAAESDFDIAILSFDTAVDSTLGDLRSCSTSWKHLETLYHKGLVAATLAGSPCETFSEARWTPLVDALGVELRGPRPLRTTARPWGLDGLTLREMRQLAQGSAFALQVLWCACATLLWGGFFISEHPAAPRDEGRATMWRMPIMQTLLQAVQAQLVTIAQWRWGSRTPKPTTLLAIRLPFLRASMDKWQIGGLKKPEACAMGLHDGVFRTEEMKTYSEALSAAFAQGIFDGLRKAFLHGHLRTGSLPKEVEPFVTTLRHLSGLIDPQGHRLSDFQDRVRPLALDVAGGLDHHRHGLHFTGVDFHQYGGPDDIGEASRALPDAEDAEKHTPCGLKKVWPLVLCIEHELAATLRSAWCDPDHMAYSAALYQWSKTRLVYFAGLTAALGVLLALLARLGCCRPNRDQYLSHLFRRSMQQVLIRGAICYSIYVTVPWILLQMQNLTWGATPAFFSNGAGEGSEWVRYYCWRYITESIERPSCIDHTQFHGPLWFDDGHNYLYRNASWVAEHHIAHPSGADPGGNTAYTTPMFLIVNLIIFAAGLIGLLWGLSLLRWYLTLAGPIWAAFLVALVAQWQIFGPLTGQSLFPNLLRLGMRWIWAKLGSEVLPQRIPKFARYYSHSSSSWIFHVCIIAAVITLPIYDLLIKLIHSYYRRSLQLAYFCDGEDIEFPAAADSPYCPNLLLGACINDFRRPEDKELLSDFTLTPLFMGCPRTGFFRTDRRMRLGYAISVSGAAPDTLMLTKHLGGRHAWCGALRGRWVGRSVFSLRLGDFVRLAPDGKIAAQIGTTFRRLEERAAPAAAGNEVRAATAQFLAQRIWDGAPVALILMACHLLVMLGRGLDDVGGCGAYQVILQMGLSGFVILLVLSFFAFAPQLRWLMRSPLILQFQMMFMHRHQAIEPPPYVYVSDGGLIECLGVLMLLRRRMPLIICSDACEDMNVTLRALLDTIHLAREEKLCSFFDVDDPRRDVQLTMAEVKESHKPYLRLGIRYEPDASGAALEGELLYIRSFGMWCEGTCARRCPGRRFPDFGTGNQFLQPRHFANLCALGAEMALPAVRHIARRGRAGP</sequence>
<evidence type="ECO:0000259" key="4">
    <source>
        <dbReference type="Pfam" id="PF01734"/>
    </source>
</evidence>
<feature type="region of interest" description="Disordered" evidence="2">
    <location>
        <begin position="43"/>
        <end position="63"/>
    </location>
</feature>
<evidence type="ECO:0000256" key="1">
    <source>
        <dbReference type="ARBA" id="ARBA00023098"/>
    </source>
</evidence>